<evidence type="ECO:0000313" key="3">
    <source>
        <dbReference type="Proteomes" id="UP000092498"/>
    </source>
</evidence>
<evidence type="ECO:0000313" key="2">
    <source>
        <dbReference type="EMBL" id="ANP44593.1"/>
    </source>
</evidence>
<organism evidence="2 3">
    <name type="scientific">Candidatus Viadribacter manganicus</name>
    <dbReference type="NCBI Taxonomy" id="1759059"/>
    <lineage>
        <taxon>Bacteria</taxon>
        <taxon>Pseudomonadati</taxon>
        <taxon>Pseudomonadota</taxon>
        <taxon>Alphaproteobacteria</taxon>
        <taxon>Hyphomonadales</taxon>
        <taxon>Hyphomonadaceae</taxon>
        <taxon>Candidatus Viadribacter</taxon>
    </lineage>
</organism>
<sequence length="68" mass="7431">MPPSSGLARAPAQGRREAISAEFAKLSVGVVPVQAARRTGDDLLRSGKHLLRDRKEEADARKHQADRE</sequence>
<dbReference type="Proteomes" id="UP000092498">
    <property type="component" value="Chromosome"/>
</dbReference>
<dbReference type="AlphaFoldDB" id="A0A1B1ADG5"/>
<evidence type="ECO:0000256" key="1">
    <source>
        <dbReference type="SAM" id="MobiDB-lite"/>
    </source>
</evidence>
<gene>
    <name evidence="2" type="ORF">ATE48_00960</name>
</gene>
<feature type="region of interest" description="Disordered" evidence="1">
    <location>
        <begin position="47"/>
        <end position="68"/>
    </location>
</feature>
<accession>A0A1B1ADG5</accession>
<protein>
    <submittedName>
        <fullName evidence="2">Uncharacterized protein</fullName>
    </submittedName>
</protein>
<dbReference type="InParanoid" id="A0A1B1ADG5"/>
<name>A0A1B1ADG5_9PROT</name>
<dbReference type="KEGG" id="cbot:ATE48_00960"/>
<proteinExistence type="predicted"/>
<feature type="compositionally biased region" description="Basic and acidic residues" evidence="1">
    <location>
        <begin position="53"/>
        <end position="68"/>
    </location>
</feature>
<dbReference type="EMBL" id="CP013244">
    <property type="protein sequence ID" value="ANP44593.1"/>
    <property type="molecule type" value="Genomic_DNA"/>
</dbReference>
<reference evidence="2 3" key="1">
    <citation type="submission" date="2015-11" db="EMBL/GenBank/DDBJ databases">
        <title>Whole-Genome Sequence of Candidatus Oderbacter manganicum from the National Park Lower Oder Valley, Germany.</title>
        <authorList>
            <person name="Braun B."/>
            <person name="Liere K."/>
            <person name="Szewzyk U."/>
        </authorList>
    </citation>
    <scope>NUCLEOTIDE SEQUENCE [LARGE SCALE GENOMIC DNA]</scope>
    <source>
        <strain evidence="2 3">OTSz_A_272</strain>
    </source>
</reference>
<keyword evidence="3" id="KW-1185">Reference proteome</keyword>